<keyword evidence="1" id="KW-1133">Transmembrane helix</keyword>
<evidence type="ECO:0008006" key="4">
    <source>
        <dbReference type="Google" id="ProtNLM"/>
    </source>
</evidence>
<feature type="transmembrane region" description="Helical" evidence="1">
    <location>
        <begin position="190"/>
        <end position="220"/>
    </location>
</feature>
<evidence type="ECO:0000313" key="2">
    <source>
        <dbReference type="EMBL" id="RJP72358.1"/>
    </source>
</evidence>
<feature type="transmembrane region" description="Helical" evidence="1">
    <location>
        <begin position="331"/>
        <end position="352"/>
    </location>
</feature>
<reference evidence="2 3" key="1">
    <citation type="journal article" date="2017" name="ISME J.">
        <title>Energy and carbon metabolisms in a deep terrestrial subsurface fluid microbial community.</title>
        <authorList>
            <person name="Momper L."/>
            <person name="Jungbluth S.P."/>
            <person name="Lee M.D."/>
            <person name="Amend J.P."/>
        </authorList>
    </citation>
    <scope>NUCLEOTIDE SEQUENCE [LARGE SCALE GENOMIC DNA]</scope>
    <source>
        <strain evidence="2">SURF_17</strain>
    </source>
</reference>
<keyword evidence="1" id="KW-0472">Membrane</keyword>
<dbReference type="EMBL" id="QZKI01000046">
    <property type="protein sequence ID" value="RJP72358.1"/>
    <property type="molecule type" value="Genomic_DNA"/>
</dbReference>
<proteinExistence type="predicted"/>
<dbReference type="Proteomes" id="UP000285961">
    <property type="component" value="Unassembled WGS sequence"/>
</dbReference>
<accession>A0A419F202</accession>
<feature type="transmembrane region" description="Helical" evidence="1">
    <location>
        <begin position="382"/>
        <end position="401"/>
    </location>
</feature>
<dbReference type="PROSITE" id="PS51257">
    <property type="entry name" value="PROKAR_LIPOPROTEIN"/>
    <property type="match status" value="1"/>
</dbReference>
<name>A0A419F202_9BACT</name>
<evidence type="ECO:0000256" key="1">
    <source>
        <dbReference type="SAM" id="Phobius"/>
    </source>
</evidence>
<feature type="transmembrane region" description="Helical" evidence="1">
    <location>
        <begin position="107"/>
        <end position="130"/>
    </location>
</feature>
<organism evidence="2 3">
    <name type="scientific">Candidatus Abyssobacteria bacterium SURF_17</name>
    <dbReference type="NCBI Taxonomy" id="2093361"/>
    <lineage>
        <taxon>Bacteria</taxon>
        <taxon>Pseudomonadati</taxon>
        <taxon>Candidatus Hydrogenedentota</taxon>
        <taxon>Candidatus Abyssobacteria</taxon>
    </lineage>
</organism>
<protein>
    <recommendedName>
        <fullName evidence="4">Glycosyltransferase RgtA/B/C/D-like domain-containing protein</fullName>
    </recommendedName>
</protein>
<feature type="transmembrane region" description="Helical" evidence="1">
    <location>
        <begin position="299"/>
        <end position="324"/>
    </location>
</feature>
<feature type="transmembrane region" description="Helical" evidence="1">
    <location>
        <begin position="161"/>
        <end position="178"/>
    </location>
</feature>
<gene>
    <name evidence="2" type="ORF">C4532_06290</name>
</gene>
<keyword evidence="1" id="KW-0812">Transmembrane</keyword>
<sequence>MIKFLKRHTPLALAYLAITVLFTYPQILHMTTGCIEPPIGGSNDQYLLMWDAWWVKEALFDLKTSPYHTHLLNYPQGASLALSEIGVLNGILSAPFQFLVDEPHGLILGYNILIVFSFVATAIGMYALAFDISGSRAAAFIAGIGFAFMPYRALYVTTLNLLSTAWIPLYILFLSRTLRSPRLRNAAWSAIFFLLTLHSSFGYAFFLMLFSMVFVIAHLVSDYKNVLNKQVIAALAMVSGLCLIIVVPNMIMILVVGISWSQPVEVSGLLSANLVGYLFPSDQQVLFRFLFSFLPPFDYYISGVPGHMTFVSFTLVGLFIYGIVKTPRKQSLPWLIVFGFFLLLSLGPRLHFWSWETNIRLPYLLVMKYLPFSSAMRTPCRFVVLERIALIIIAAYGMKALFAGKADNPAHDLGVSWRRRVLLPGVLALLVAAELLHIPFRYVSADVPEIYLEISRSDKEFAVVDLPITRYRDIAKYMFYQTVHQKPIPIGIVNRPEAGLEDTTGGILSILRSIDEITPQLLDALRDYGAGYVIMHEFQDGADHVTVHELLPHGSS</sequence>
<dbReference type="AlphaFoldDB" id="A0A419F202"/>
<evidence type="ECO:0000313" key="3">
    <source>
        <dbReference type="Proteomes" id="UP000285961"/>
    </source>
</evidence>
<comment type="caution">
    <text evidence="2">The sequence shown here is derived from an EMBL/GenBank/DDBJ whole genome shotgun (WGS) entry which is preliminary data.</text>
</comment>
<feature type="transmembrane region" description="Helical" evidence="1">
    <location>
        <begin position="421"/>
        <end position="440"/>
    </location>
</feature>
<feature type="transmembrane region" description="Helical" evidence="1">
    <location>
        <begin position="232"/>
        <end position="256"/>
    </location>
</feature>